<feature type="compositionally biased region" description="Basic and acidic residues" evidence="2">
    <location>
        <begin position="654"/>
        <end position="667"/>
    </location>
</feature>
<feature type="region of interest" description="Disordered" evidence="2">
    <location>
        <begin position="412"/>
        <end position="448"/>
    </location>
</feature>
<dbReference type="PANTHER" id="PTHR14932:SF1">
    <property type="entry name" value="RAB-LIKE PROTEIN 6"/>
    <property type="match status" value="1"/>
</dbReference>
<dbReference type="SUPFAM" id="SSF52540">
    <property type="entry name" value="P-loop containing nucleoside triphosphate hydrolases"/>
    <property type="match status" value="1"/>
</dbReference>
<organism evidence="3 4">
    <name type="scientific">Hypsibius exemplaris</name>
    <name type="common">Freshwater tardigrade</name>
    <dbReference type="NCBI Taxonomy" id="2072580"/>
    <lineage>
        <taxon>Eukaryota</taxon>
        <taxon>Metazoa</taxon>
        <taxon>Ecdysozoa</taxon>
        <taxon>Tardigrada</taxon>
        <taxon>Eutardigrada</taxon>
        <taxon>Parachela</taxon>
        <taxon>Hypsibioidea</taxon>
        <taxon>Hypsibiidae</taxon>
        <taxon>Hypsibius</taxon>
    </lineage>
</organism>
<dbReference type="OrthoDB" id="207081at2759"/>
<dbReference type="Proteomes" id="UP000192578">
    <property type="component" value="Unassembled WGS sequence"/>
</dbReference>
<feature type="compositionally biased region" description="Low complexity" evidence="2">
    <location>
        <begin position="419"/>
        <end position="432"/>
    </location>
</feature>
<dbReference type="GO" id="GO:0005525">
    <property type="term" value="F:GTP binding"/>
    <property type="evidence" value="ECO:0007669"/>
    <property type="project" value="InterPro"/>
</dbReference>
<dbReference type="GO" id="GO:0005634">
    <property type="term" value="C:nucleus"/>
    <property type="evidence" value="ECO:0007669"/>
    <property type="project" value="TreeGrafter"/>
</dbReference>
<dbReference type="PROSITE" id="PS51419">
    <property type="entry name" value="RAB"/>
    <property type="match status" value="1"/>
</dbReference>
<feature type="compositionally biased region" description="Basic residues" evidence="2">
    <location>
        <begin position="609"/>
        <end position="618"/>
    </location>
</feature>
<keyword evidence="1" id="KW-0175">Coiled coil</keyword>
<feature type="region of interest" description="Disordered" evidence="2">
    <location>
        <begin position="1"/>
        <end position="28"/>
    </location>
</feature>
<dbReference type="GO" id="GO:0003924">
    <property type="term" value="F:GTPase activity"/>
    <property type="evidence" value="ECO:0007669"/>
    <property type="project" value="InterPro"/>
</dbReference>
<dbReference type="AlphaFoldDB" id="A0A1W0X316"/>
<evidence type="ECO:0000313" key="3">
    <source>
        <dbReference type="EMBL" id="OQV21712.1"/>
    </source>
</evidence>
<comment type="caution">
    <text evidence="3">The sequence shown here is derived from an EMBL/GenBank/DDBJ whole genome shotgun (WGS) entry which is preliminary data.</text>
</comment>
<dbReference type="EMBL" id="MTYJ01000021">
    <property type="protein sequence ID" value="OQV21712.1"/>
    <property type="molecule type" value="Genomic_DNA"/>
</dbReference>
<evidence type="ECO:0000256" key="1">
    <source>
        <dbReference type="SAM" id="Coils"/>
    </source>
</evidence>
<protein>
    <submittedName>
        <fullName evidence="3">Rab-like protein 6</fullName>
    </submittedName>
</protein>
<evidence type="ECO:0000256" key="2">
    <source>
        <dbReference type="SAM" id="MobiDB-lite"/>
    </source>
</evidence>
<feature type="coiled-coil region" evidence="1">
    <location>
        <begin position="271"/>
        <end position="305"/>
    </location>
</feature>
<dbReference type="GO" id="GO:0005829">
    <property type="term" value="C:cytosol"/>
    <property type="evidence" value="ECO:0007669"/>
    <property type="project" value="TreeGrafter"/>
</dbReference>
<feature type="region of interest" description="Disordered" evidence="2">
    <location>
        <begin position="584"/>
        <end position="667"/>
    </location>
</feature>
<name>A0A1W0X316_HYPEX</name>
<evidence type="ECO:0000313" key="4">
    <source>
        <dbReference type="Proteomes" id="UP000192578"/>
    </source>
</evidence>
<sequence length="680" mass="74910">MFSKLRKLVGREDESVKGGDGGDAQVEAGGTAKYNGMRTLQPQLQLKFGRGIQYNMKIIIRGDKNVGKSCLWLRLQGLPFKEEYLPSEEIQVANIQWNFKASDDIVKVEIWDVVDKSKKRRTLSGLKLKNDGHIHANGDGMKADIDDQVGLDAETLDVYKGTHGVIMVMDLTKPWTFDYVKQEMERVPVALPVLILVNHRDMGHHQSTSVNLDQVKSFILHMERPETAAPVIVAESSMRNGFGLKYLHKFFNLPFLKLQREAVERQIEQNKRDVETTFHELESLLESEEQNYEMFIASLEEKRRKEADKLAPAVTPVGRNLPDPASGDVSAAQNTQKRMHAPPAHLPLNGKESPAVSKTQSSTGFFSRKTAPPATAGLVASKPDNIISTKASTPDPVSHIDEFIPGDYVPGEFLEEPSKSPSVAPSSSFAPKLTDGDSSEDDGNPMVAGFTDEVELDEIPSEFLSSFNSVTTRTDVAPKSVIPKLESPKTPGSYPVDSTVSTVVLDSEPSVIVLSAPNTPDVEESLTADEPPDVLEEFNVSHVIPTSPLQFDSNEFSSWLSSVEKRNTEKEVLARRYSAGLVTATSLDDSRIEASSVMDEEQTSAPVPKKTKKKKGTKVSKSEKTSKKSASQPKDAAPTEVQVNATAVKVRSPVKRDSPEVDQQKVLERELEDFLASEDE</sequence>
<feature type="region of interest" description="Disordered" evidence="2">
    <location>
        <begin position="312"/>
        <end position="370"/>
    </location>
</feature>
<feature type="compositionally biased region" description="Polar residues" evidence="2">
    <location>
        <begin position="356"/>
        <end position="365"/>
    </location>
</feature>
<keyword evidence="4" id="KW-1185">Reference proteome</keyword>
<dbReference type="PANTHER" id="PTHR14932">
    <property type="entry name" value="RAS GTPASE-RELATED"/>
    <property type="match status" value="1"/>
</dbReference>
<gene>
    <name evidence="3" type="ORF">BV898_04291</name>
</gene>
<dbReference type="Pfam" id="PF00071">
    <property type="entry name" value="Ras"/>
    <property type="match status" value="1"/>
</dbReference>
<dbReference type="InterPro" id="IPR027417">
    <property type="entry name" value="P-loop_NTPase"/>
</dbReference>
<reference evidence="4" key="1">
    <citation type="submission" date="2017-01" db="EMBL/GenBank/DDBJ databases">
        <title>Comparative genomics of anhydrobiosis in the tardigrade Hypsibius dujardini.</title>
        <authorList>
            <person name="Yoshida Y."/>
            <person name="Koutsovoulos G."/>
            <person name="Laetsch D."/>
            <person name="Stevens L."/>
            <person name="Kumar S."/>
            <person name="Horikawa D."/>
            <person name="Ishino K."/>
            <person name="Komine S."/>
            <person name="Tomita M."/>
            <person name="Blaxter M."/>
            <person name="Arakawa K."/>
        </authorList>
    </citation>
    <scope>NUCLEOTIDE SEQUENCE [LARGE SCALE GENOMIC DNA]</scope>
    <source>
        <strain evidence="4">Z151</strain>
    </source>
</reference>
<accession>A0A1W0X316</accession>
<proteinExistence type="predicted"/>
<dbReference type="InterPro" id="IPR001806">
    <property type="entry name" value="Small_GTPase"/>
</dbReference>
<dbReference type="InterPro" id="IPR040385">
    <property type="entry name" value="RABL6"/>
</dbReference>
<dbReference type="Gene3D" id="3.40.50.300">
    <property type="entry name" value="P-loop containing nucleotide triphosphate hydrolases"/>
    <property type="match status" value="1"/>
</dbReference>